<keyword evidence="2" id="KW-1185">Reference proteome</keyword>
<sequence length="100" mass="11361">MIKLLINSVVTITVCSLLVSCSDPREILVDDPDAKEYVDELCKELEDEECNKLKNELKNILTYGNFGKEGKAQVIQYYSIKYEDLTLGDLLDTDVPEVEK</sequence>
<accession>A0A916JQ87</accession>
<proteinExistence type="predicted"/>
<gene>
    <name evidence="1" type="ORF">CRYO30217_03302</name>
</gene>
<dbReference type="RefSeq" id="WP_258543487.1">
    <property type="nucleotide sequence ID" value="NZ_OU015584.1"/>
</dbReference>
<organism evidence="1 2">
    <name type="scientific">Parvicella tangerina</name>
    <dbReference type="NCBI Taxonomy" id="2829795"/>
    <lineage>
        <taxon>Bacteria</taxon>
        <taxon>Pseudomonadati</taxon>
        <taxon>Bacteroidota</taxon>
        <taxon>Flavobacteriia</taxon>
        <taxon>Flavobacteriales</taxon>
        <taxon>Parvicellaceae</taxon>
        <taxon>Parvicella</taxon>
    </lineage>
</organism>
<dbReference type="EMBL" id="OU015584">
    <property type="protein sequence ID" value="CAG5086843.1"/>
    <property type="molecule type" value="Genomic_DNA"/>
</dbReference>
<dbReference type="AlphaFoldDB" id="A0A916JQ87"/>
<name>A0A916JQ87_9FLAO</name>
<evidence type="ECO:0000313" key="1">
    <source>
        <dbReference type="EMBL" id="CAG5086843.1"/>
    </source>
</evidence>
<protein>
    <submittedName>
        <fullName evidence="1">Uncharacterized protein</fullName>
    </submittedName>
</protein>
<reference evidence="1" key="1">
    <citation type="submission" date="2021-04" db="EMBL/GenBank/DDBJ databases">
        <authorList>
            <person name="Rodrigo-Torres L."/>
            <person name="Arahal R. D."/>
            <person name="Lucena T."/>
        </authorList>
    </citation>
    <scope>NUCLEOTIDE SEQUENCE</scope>
    <source>
        <strain evidence="1">AS29M-1</strain>
    </source>
</reference>
<dbReference type="Proteomes" id="UP000683507">
    <property type="component" value="Chromosome"/>
</dbReference>
<dbReference type="KEGG" id="ptan:CRYO30217_03302"/>
<dbReference type="PROSITE" id="PS51257">
    <property type="entry name" value="PROKAR_LIPOPROTEIN"/>
    <property type="match status" value="1"/>
</dbReference>
<evidence type="ECO:0000313" key="2">
    <source>
        <dbReference type="Proteomes" id="UP000683507"/>
    </source>
</evidence>